<accession>A0A7I4B9C1</accession>
<dbReference type="EnsemblPlants" id="Pp3c17_14990V3.2">
    <property type="protein sequence ID" value="Pp3c17_14990V3.2"/>
    <property type="gene ID" value="Pp3c17_14990"/>
</dbReference>
<evidence type="ECO:0000313" key="2">
    <source>
        <dbReference type="Proteomes" id="UP000006727"/>
    </source>
</evidence>
<organism evidence="1 2">
    <name type="scientific">Physcomitrium patens</name>
    <name type="common">Spreading-leaved earth moss</name>
    <name type="synonym">Physcomitrella patens</name>
    <dbReference type="NCBI Taxonomy" id="3218"/>
    <lineage>
        <taxon>Eukaryota</taxon>
        <taxon>Viridiplantae</taxon>
        <taxon>Streptophyta</taxon>
        <taxon>Embryophyta</taxon>
        <taxon>Bryophyta</taxon>
        <taxon>Bryophytina</taxon>
        <taxon>Bryopsida</taxon>
        <taxon>Funariidae</taxon>
        <taxon>Funariales</taxon>
        <taxon>Funariaceae</taxon>
        <taxon>Physcomitrium</taxon>
    </lineage>
</organism>
<protein>
    <submittedName>
        <fullName evidence="1">Uncharacterized protein</fullName>
    </submittedName>
</protein>
<dbReference type="EMBL" id="ABEU02000017">
    <property type="status" value="NOT_ANNOTATED_CDS"/>
    <property type="molecule type" value="Genomic_DNA"/>
</dbReference>
<dbReference type="Proteomes" id="UP000006727">
    <property type="component" value="Chromosome 17"/>
</dbReference>
<dbReference type="Gramene" id="Pp3c17_14990V3.2">
    <property type="protein sequence ID" value="Pp3c17_14990V3.2"/>
    <property type="gene ID" value="Pp3c17_14990"/>
</dbReference>
<dbReference type="AlphaFoldDB" id="A0A7I4B9C1"/>
<reference evidence="1 2" key="1">
    <citation type="journal article" date="2008" name="Science">
        <title>The Physcomitrella genome reveals evolutionary insights into the conquest of land by plants.</title>
        <authorList>
            <person name="Rensing S."/>
            <person name="Lang D."/>
            <person name="Zimmer A."/>
            <person name="Terry A."/>
            <person name="Salamov A."/>
            <person name="Shapiro H."/>
            <person name="Nishiyama T."/>
            <person name="Perroud P.-F."/>
            <person name="Lindquist E."/>
            <person name="Kamisugi Y."/>
            <person name="Tanahashi T."/>
            <person name="Sakakibara K."/>
            <person name="Fujita T."/>
            <person name="Oishi K."/>
            <person name="Shin-I T."/>
            <person name="Kuroki Y."/>
            <person name="Toyoda A."/>
            <person name="Suzuki Y."/>
            <person name="Hashimoto A."/>
            <person name="Yamaguchi K."/>
            <person name="Sugano A."/>
            <person name="Kohara Y."/>
            <person name="Fujiyama A."/>
            <person name="Anterola A."/>
            <person name="Aoki S."/>
            <person name="Ashton N."/>
            <person name="Barbazuk W.B."/>
            <person name="Barker E."/>
            <person name="Bennetzen J."/>
            <person name="Bezanilla M."/>
            <person name="Blankenship R."/>
            <person name="Cho S.H."/>
            <person name="Dutcher S."/>
            <person name="Estelle M."/>
            <person name="Fawcett J.A."/>
            <person name="Gundlach H."/>
            <person name="Hanada K."/>
            <person name="Heyl A."/>
            <person name="Hicks K.A."/>
            <person name="Hugh J."/>
            <person name="Lohr M."/>
            <person name="Mayer K."/>
            <person name="Melkozernov A."/>
            <person name="Murata T."/>
            <person name="Nelson D."/>
            <person name="Pils B."/>
            <person name="Prigge M."/>
            <person name="Reiss B."/>
            <person name="Renner T."/>
            <person name="Rombauts S."/>
            <person name="Rushton P."/>
            <person name="Sanderfoot A."/>
            <person name="Schween G."/>
            <person name="Shiu S.-H."/>
            <person name="Stueber K."/>
            <person name="Theodoulou F.L."/>
            <person name="Tu H."/>
            <person name="Van de Peer Y."/>
            <person name="Verrier P.J."/>
            <person name="Waters E."/>
            <person name="Wood A."/>
            <person name="Yang L."/>
            <person name="Cove D."/>
            <person name="Cuming A."/>
            <person name="Hasebe M."/>
            <person name="Lucas S."/>
            <person name="Mishler D.B."/>
            <person name="Reski R."/>
            <person name="Grigoriev I."/>
            <person name="Quatrano R.S."/>
            <person name="Boore J.L."/>
        </authorList>
    </citation>
    <scope>NUCLEOTIDE SEQUENCE [LARGE SCALE GENOMIC DNA]</scope>
    <source>
        <strain evidence="1 2">cv. Gransden 2004</strain>
    </source>
</reference>
<proteinExistence type="predicted"/>
<keyword evidence="2" id="KW-1185">Reference proteome</keyword>
<reference evidence="1 2" key="2">
    <citation type="journal article" date="2018" name="Plant J.">
        <title>The Physcomitrella patens chromosome-scale assembly reveals moss genome structure and evolution.</title>
        <authorList>
            <person name="Lang D."/>
            <person name="Ullrich K.K."/>
            <person name="Murat F."/>
            <person name="Fuchs J."/>
            <person name="Jenkins J."/>
            <person name="Haas F.B."/>
            <person name="Piednoel M."/>
            <person name="Gundlach H."/>
            <person name="Van Bel M."/>
            <person name="Meyberg R."/>
            <person name="Vives C."/>
            <person name="Morata J."/>
            <person name="Symeonidi A."/>
            <person name="Hiss M."/>
            <person name="Muchero W."/>
            <person name="Kamisugi Y."/>
            <person name="Saleh O."/>
            <person name="Blanc G."/>
            <person name="Decker E.L."/>
            <person name="van Gessel N."/>
            <person name="Grimwood J."/>
            <person name="Hayes R.D."/>
            <person name="Graham S.W."/>
            <person name="Gunter L.E."/>
            <person name="McDaniel S.F."/>
            <person name="Hoernstein S.N.W."/>
            <person name="Larsson A."/>
            <person name="Li F.W."/>
            <person name="Perroud P.F."/>
            <person name="Phillips J."/>
            <person name="Ranjan P."/>
            <person name="Rokshar D.S."/>
            <person name="Rothfels C.J."/>
            <person name="Schneider L."/>
            <person name="Shu S."/>
            <person name="Stevenson D.W."/>
            <person name="Thummler F."/>
            <person name="Tillich M."/>
            <person name="Villarreal Aguilar J.C."/>
            <person name="Widiez T."/>
            <person name="Wong G.K."/>
            <person name="Wymore A."/>
            <person name="Zhang Y."/>
            <person name="Zimmer A.D."/>
            <person name="Quatrano R.S."/>
            <person name="Mayer K.F.X."/>
            <person name="Goodstein D."/>
            <person name="Casacuberta J.M."/>
            <person name="Vandepoele K."/>
            <person name="Reski R."/>
            <person name="Cuming A.C."/>
            <person name="Tuskan G.A."/>
            <person name="Maumus F."/>
            <person name="Salse J."/>
            <person name="Schmutz J."/>
            <person name="Rensing S.A."/>
        </authorList>
    </citation>
    <scope>NUCLEOTIDE SEQUENCE [LARGE SCALE GENOMIC DNA]</scope>
    <source>
        <strain evidence="1 2">cv. Gransden 2004</strain>
    </source>
</reference>
<reference evidence="1" key="3">
    <citation type="submission" date="2020-12" db="UniProtKB">
        <authorList>
            <consortium name="EnsemblPlants"/>
        </authorList>
    </citation>
    <scope>IDENTIFICATION</scope>
</reference>
<sequence length="66" mass="7378">MQSQNRILERPISFRHSTHPRPLFPCSLPFALVAKPSQPCALSSPRIARTCAYIHAVTSLCRMQAS</sequence>
<name>A0A7I4B9C1_PHYPA</name>
<evidence type="ECO:0000313" key="1">
    <source>
        <dbReference type="EnsemblPlants" id="Pp3c17_14990V3.2"/>
    </source>
</evidence>